<dbReference type="Gene3D" id="2.60.120.10">
    <property type="entry name" value="Jelly Rolls"/>
    <property type="match status" value="2"/>
</dbReference>
<evidence type="ECO:0000256" key="1">
    <source>
        <dbReference type="ARBA" id="ARBA00006352"/>
    </source>
</evidence>
<dbReference type="InterPro" id="IPR018490">
    <property type="entry name" value="cNMP-bd_dom_sf"/>
</dbReference>
<dbReference type="Pfam" id="PF00069">
    <property type="entry name" value="Pkinase"/>
    <property type="match status" value="1"/>
</dbReference>
<dbReference type="PROSITE" id="PS51285">
    <property type="entry name" value="AGC_KINASE_CTER"/>
    <property type="match status" value="1"/>
</dbReference>
<dbReference type="InterPro" id="IPR002374">
    <property type="entry name" value="cGMP_dep_kinase"/>
</dbReference>
<dbReference type="PANTHER" id="PTHR24353:SF147">
    <property type="entry name" value="CGMP-DEPENDENT SERINE_THREONIN PROTEIN KINASE-RELATED"/>
    <property type="match status" value="1"/>
</dbReference>
<dbReference type="PROSITE" id="PS50042">
    <property type="entry name" value="CNMP_BINDING_3"/>
    <property type="match status" value="2"/>
</dbReference>
<evidence type="ECO:0000256" key="14">
    <source>
        <dbReference type="SAM" id="MobiDB-lite"/>
    </source>
</evidence>
<dbReference type="SUPFAM" id="SSF51206">
    <property type="entry name" value="cAMP-binding domain-like"/>
    <property type="match status" value="2"/>
</dbReference>
<gene>
    <name evidence="18" type="ORF">OKIOD_LOCUS2729</name>
</gene>
<dbReference type="InterPro" id="IPR014710">
    <property type="entry name" value="RmlC-like_jellyroll"/>
</dbReference>
<sequence length="808" mass="92607">MLRGRAEKVGSDNRQSRQNGETAIKDILEKKSKKMSFGKWNFKANRKDQKYLDQIHSLEAKINNYEARTRDIFKMHNEEIREMKHDKDELQKRIDRQAKKIIELESEVARLQLYNSTLSEESGSSSIVLVKYQEAIKKRDDKNNALQFELQKLKNTYNDEINKYRVTLATKKQLNEEEPEAPDKSLLKMKREMFSRSGISGERVDIVHQKDANSNAPKTQDESDFLRKILVKQQFFKNLEEEQITNLIDCAEKQAYCKGSEIIVEGTEGNTMFILISGSVKVMKNGLYITSMEAGALFGEVALLYNCMRTAQVEAENDVHVWSINRKTFQNAIRSAGQSKDREKRKLLSSVDVLKDLSKLQMTKLVECIEEEIFESGHQIIRQGDQGDLFYVIRSGKCSVTINQKDGSERVVSKLTRGDFFGERALLRKEVRAANVYALGKVTVYSLERDYFVQLIGHLDNLKHKEANEPVEEEVKRVINPLVRRVQLKDLKIVKVIGRGSFGPIKMVKVPGISHKSFALKCIKKIEVVKENYQPHIQEERKLLESMNSPFVTYLLKSFKDKRMVYFLTDVYLGGDLLTSTHSNVNSKSSKSDTVARFYAACAIEAISYLHERLICYRDLKPENLLLDSNGYVRLVDLGFAKQIPAGTKTWTFCGTPEYIAPEIITSAGHNHAADFWSLGILIYELLTKSTPFAADTDIQIYKNTLKGIQSIDFHFPSISKRAGHLVRSLCHLSPCERIGYGSCGIDGIRKNHKWFEGFDWEALKNQKILAPNIPNLKNVFDYSNFGKFKDEDDKDTPIEESGWDEHF</sequence>
<keyword evidence="5 12" id="KW-0808">Transferase</keyword>
<evidence type="ECO:0000256" key="4">
    <source>
        <dbReference type="ARBA" id="ARBA00022535"/>
    </source>
</evidence>
<evidence type="ECO:0000256" key="13">
    <source>
        <dbReference type="SAM" id="Coils"/>
    </source>
</evidence>
<evidence type="ECO:0000313" key="18">
    <source>
        <dbReference type="EMBL" id="CAG5086308.1"/>
    </source>
</evidence>
<dbReference type="PROSITE" id="PS00888">
    <property type="entry name" value="CNMP_BINDING_1"/>
    <property type="match status" value="2"/>
</dbReference>
<evidence type="ECO:0000256" key="12">
    <source>
        <dbReference type="PIRNR" id="PIRNR000559"/>
    </source>
</evidence>
<comment type="catalytic activity">
    <reaction evidence="10 12">
        <text>L-threonyl-[protein] + ATP = O-phospho-L-threonyl-[protein] + ADP + H(+)</text>
        <dbReference type="Rhea" id="RHEA:46608"/>
        <dbReference type="Rhea" id="RHEA-COMP:11060"/>
        <dbReference type="Rhea" id="RHEA-COMP:11605"/>
        <dbReference type="ChEBI" id="CHEBI:15378"/>
        <dbReference type="ChEBI" id="CHEBI:30013"/>
        <dbReference type="ChEBI" id="CHEBI:30616"/>
        <dbReference type="ChEBI" id="CHEBI:61977"/>
        <dbReference type="ChEBI" id="CHEBI:456216"/>
        <dbReference type="EC" id="2.7.11.12"/>
    </reaction>
</comment>
<dbReference type="PROSITE" id="PS00889">
    <property type="entry name" value="CNMP_BINDING_2"/>
    <property type="match status" value="2"/>
</dbReference>
<evidence type="ECO:0000256" key="5">
    <source>
        <dbReference type="ARBA" id="ARBA00022679"/>
    </source>
</evidence>
<dbReference type="SUPFAM" id="SSF56112">
    <property type="entry name" value="Protein kinase-like (PK-like)"/>
    <property type="match status" value="1"/>
</dbReference>
<protein>
    <recommendedName>
        <fullName evidence="2 12">cGMP-dependent protein kinase</fullName>
        <ecNumber evidence="2 12">2.7.11.12</ecNumber>
    </recommendedName>
</protein>
<reference evidence="18 19" key="1">
    <citation type="submission" date="2021-04" db="EMBL/GenBank/DDBJ databases">
        <authorList>
            <person name="Bliznina A."/>
        </authorList>
    </citation>
    <scope>NUCLEOTIDE SEQUENCE [LARGE SCALE GENOMIC DNA]</scope>
</reference>
<dbReference type="Gene3D" id="1.10.510.10">
    <property type="entry name" value="Transferase(Phosphotransferase) domain 1"/>
    <property type="match status" value="1"/>
</dbReference>
<keyword evidence="9 12" id="KW-0142">cGMP-binding</keyword>
<accession>A0ABN7RUI4</accession>
<dbReference type="InterPro" id="IPR000595">
    <property type="entry name" value="cNMP-bd_dom"/>
</dbReference>
<feature type="domain" description="Cyclic nucleotide-binding" evidence="16">
    <location>
        <begin position="353"/>
        <end position="473"/>
    </location>
</feature>
<dbReference type="InterPro" id="IPR011009">
    <property type="entry name" value="Kinase-like_dom_sf"/>
</dbReference>
<evidence type="ECO:0000256" key="8">
    <source>
        <dbReference type="ARBA" id="ARBA00022840"/>
    </source>
</evidence>
<dbReference type="PROSITE" id="PS50011">
    <property type="entry name" value="PROTEIN_KINASE_DOM"/>
    <property type="match status" value="1"/>
</dbReference>
<feature type="region of interest" description="Disordered" evidence="14">
    <location>
        <begin position="1"/>
        <end position="24"/>
    </location>
</feature>
<evidence type="ECO:0000259" key="16">
    <source>
        <dbReference type="PROSITE" id="PS50042"/>
    </source>
</evidence>
<evidence type="ECO:0000256" key="7">
    <source>
        <dbReference type="ARBA" id="ARBA00022777"/>
    </source>
</evidence>
<dbReference type="SMART" id="SM00133">
    <property type="entry name" value="S_TK_X"/>
    <property type="match status" value="1"/>
</dbReference>
<name>A0ABN7RUI4_OIKDI</name>
<keyword evidence="13" id="KW-0175">Coiled coil</keyword>
<dbReference type="InterPro" id="IPR000961">
    <property type="entry name" value="AGC-kinase_C"/>
</dbReference>
<dbReference type="InterPro" id="IPR000719">
    <property type="entry name" value="Prot_kinase_dom"/>
</dbReference>
<dbReference type="InterPro" id="IPR018488">
    <property type="entry name" value="cNMP-bd_CS"/>
</dbReference>
<evidence type="ECO:0000256" key="3">
    <source>
        <dbReference type="ARBA" id="ARBA00022527"/>
    </source>
</evidence>
<dbReference type="PIRSF" id="PIRSF000559">
    <property type="entry name" value="cGMP-dep_kinase"/>
    <property type="match status" value="1"/>
</dbReference>
<dbReference type="CDD" id="cd00038">
    <property type="entry name" value="CAP_ED"/>
    <property type="match status" value="2"/>
</dbReference>
<feature type="domain" description="Protein kinase" evidence="15">
    <location>
        <begin position="491"/>
        <end position="756"/>
    </location>
</feature>
<dbReference type="Gene3D" id="3.30.200.20">
    <property type="entry name" value="Phosphorylase Kinase, domain 1"/>
    <property type="match status" value="1"/>
</dbReference>
<feature type="domain" description="AGC-kinase C-terminal" evidence="17">
    <location>
        <begin position="757"/>
        <end position="808"/>
    </location>
</feature>
<evidence type="ECO:0000256" key="6">
    <source>
        <dbReference type="ARBA" id="ARBA00022741"/>
    </source>
</evidence>
<keyword evidence="6 12" id="KW-0547">Nucleotide-binding</keyword>
<feature type="coiled-coil region" evidence="13">
    <location>
        <begin position="48"/>
        <end position="163"/>
    </location>
</feature>
<comment type="catalytic activity">
    <reaction evidence="11">
        <text>L-seryl-[protein] + ATP = O-phospho-L-seryl-[protein] + ADP + H(+)</text>
        <dbReference type="Rhea" id="RHEA:17989"/>
        <dbReference type="Rhea" id="RHEA-COMP:9863"/>
        <dbReference type="Rhea" id="RHEA-COMP:11604"/>
        <dbReference type="ChEBI" id="CHEBI:15378"/>
        <dbReference type="ChEBI" id="CHEBI:29999"/>
        <dbReference type="ChEBI" id="CHEBI:30616"/>
        <dbReference type="ChEBI" id="CHEBI:83421"/>
        <dbReference type="ChEBI" id="CHEBI:456216"/>
        <dbReference type="EC" id="2.7.11.12"/>
    </reaction>
</comment>
<dbReference type="Pfam" id="PF00027">
    <property type="entry name" value="cNMP_binding"/>
    <property type="match status" value="2"/>
</dbReference>
<comment type="similarity">
    <text evidence="1 12">Belongs to the protein kinase superfamily. AGC Ser/Thr protein kinase family. cGMP subfamily.</text>
</comment>
<keyword evidence="19" id="KW-1185">Reference proteome</keyword>
<dbReference type="PROSITE" id="PS00108">
    <property type="entry name" value="PROTEIN_KINASE_ST"/>
    <property type="match status" value="1"/>
</dbReference>
<dbReference type="InterPro" id="IPR008271">
    <property type="entry name" value="Ser/Thr_kinase_AS"/>
</dbReference>
<proteinExistence type="inferred from homology"/>
<evidence type="ECO:0000256" key="11">
    <source>
        <dbReference type="ARBA" id="ARBA00047462"/>
    </source>
</evidence>
<dbReference type="SMART" id="SM00220">
    <property type="entry name" value="S_TKc"/>
    <property type="match status" value="1"/>
</dbReference>
<organism evidence="18 19">
    <name type="scientific">Oikopleura dioica</name>
    <name type="common">Tunicate</name>
    <dbReference type="NCBI Taxonomy" id="34765"/>
    <lineage>
        <taxon>Eukaryota</taxon>
        <taxon>Metazoa</taxon>
        <taxon>Chordata</taxon>
        <taxon>Tunicata</taxon>
        <taxon>Appendicularia</taxon>
        <taxon>Copelata</taxon>
        <taxon>Oikopleuridae</taxon>
        <taxon>Oikopleura</taxon>
    </lineage>
</organism>
<dbReference type="Proteomes" id="UP001158576">
    <property type="component" value="Chromosome PAR"/>
</dbReference>
<dbReference type="PRINTS" id="PR00103">
    <property type="entry name" value="CAMPKINASE"/>
</dbReference>
<feature type="compositionally biased region" description="Basic and acidic residues" evidence="14">
    <location>
        <begin position="1"/>
        <end position="15"/>
    </location>
</feature>
<evidence type="ECO:0000256" key="10">
    <source>
        <dbReference type="ARBA" id="ARBA00047298"/>
    </source>
</evidence>
<dbReference type="EC" id="2.7.11.12" evidence="2 12"/>
<feature type="domain" description="Cyclic nucleotide-binding" evidence="16">
    <location>
        <begin position="235"/>
        <end position="350"/>
    </location>
</feature>
<evidence type="ECO:0000256" key="2">
    <source>
        <dbReference type="ARBA" id="ARBA00012428"/>
    </source>
</evidence>
<dbReference type="PANTHER" id="PTHR24353">
    <property type="entry name" value="CYCLIC NUCLEOTIDE-DEPENDENT PROTEIN KINASE"/>
    <property type="match status" value="1"/>
</dbReference>
<evidence type="ECO:0000259" key="17">
    <source>
        <dbReference type="PROSITE" id="PS51285"/>
    </source>
</evidence>
<evidence type="ECO:0000256" key="9">
    <source>
        <dbReference type="ARBA" id="ARBA00022992"/>
    </source>
</evidence>
<keyword evidence="3 12" id="KW-0723">Serine/threonine-protein kinase</keyword>
<evidence type="ECO:0000313" key="19">
    <source>
        <dbReference type="Proteomes" id="UP001158576"/>
    </source>
</evidence>
<dbReference type="SMART" id="SM00100">
    <property type="entry name" value="cNMP"/>
    <property type="match status" value="2"/>
</dbReference>
<keyword evidence="7 12" id="KW-0418">Kinase</keyword>
<dbReference type="EMBL" id="OU015568">
    <property type="protein sequence ID" value="CAG5086308.1"/>
    <property type="molecule type" value="Genomic_DNA"/>
</dbReference>
<evidence type="ECO:0000259" key="15">
    <source>
        <dbReference type="PROSITE" id="PS50011"/>
    </source>
</evidence>
<keyword evidence="8 12" id="KW-0067">ATP-binding</keyword>
<keyword evidence="4 12" id="KW-0140">cGMP</keyword>